<dbReference type="RefSeq" id="WP_196762802.1">
    <property type="nucleotide sequence ID" value="NZ_CP191259.1"/>
</dbReference>
<gene>
    <name evidence="2" type="ORF">A4H96_02215</name>
</gene>
<feature type="domain" description="NYN" evidence="1">
    <location>
        <begin position="5"/>
        <end position="182"/>
    </location>
</feature>
<name>A0A179BPT3_ACIFR</name>
<proteinExistence type="predicted"/>
<dbReference type="GO" id="GO:0004540">
    <property type="term" value="F:RNA nuclease activity"/>
    <property type="evidence" value="ECO:0007669"/>
    <property type="project" value="InterPro"/>
</dbReference>
<evidence type="ECO:0000313" key="2">
    <source>
        <dbReference type="EMBL" id="OAP93014.1"/>
    </source>
</evidence>
<dbReference type="Pfam" id="PF01936">
    <property type="entry name" value="NYN"/>
    <property type="match status" value="1"/>
</dbReference>
<dbReference type="AlphaFoldDB" id="A0A179BPT3"/>
<organism evidence="2 3">
    <name type="scientific">Acidithiobacillus ferrooxidans</name>
    <name type="common">Thiobacillus ferrooxidans</name>
    <dbReference type="NCBI Taxonomy" id="920"/>
    <lineage>
        <taxon>Bacteria</taxon>
        <taxon>Pseudomonadati</taxon>
        <taxon>Pseudomonadota</taxon>
        <taxon>Acidithiobacillia</taxon>
        <taxon>Acidithiobacillales</taxon>
        <taxon>Acidithiobacillaceae</taxon>
        <taxon>Acidithiobacillus</taxon>
    </lineage>
</organism>
<comment type="caution">
    <text evidence="2">The sequence shown here is derived from an EMBL/GenBank/DDBJ whole genome shotgun (WGS) entry which is preliminary data.</text>
</comment>
<sequence>MSIPKVQVFVDGENLVMRYQAMLAADRKPRQGVIHVKDAFVWHPSLTTWSCMDIQRVTYYTSATGDQTKLRELKATVANTDFESFHEFDNEIPRGVAQVLPRVYHKSSKSRKTRNVDINIVIDMMRAAHTNSVEILLLYSGDGDYIPVIEECMRQGKTVWCCSFSSGLNPDLFSAVDLYVSLDDIFFLPTKQST</sequence>
<dbReference type="InterPro" id="IPR047140">
    <property type="entry name" value="LabA"/>
</dbReference>
<dbReference type="Gene3D" id="3.40.50.1010">
    <property type="entry name" value="5'-nuclease"/>
    <property type="match status" value="1"/>
</dbReference>
<dbReference type="InterPro" id="IPR021139">
    <property type="entry name" value="NYN"/>
</dbReference>
<evidence type="ECO:0000313" key="3">
    <source>
        <dbReference type="Proteomes" id="UP000078302"/>
    </source>
</evidence>
<accession>A0A179BPT3</accession>
<keyword evidence="3" id="KW-1185">Reference proteome</keyword>
<dbReference type="PANTHER" id="PTHR35458:SF8">
    <property type="entry name" value="SLR0650 PROTEIN"/>
    <property type="match status" value="1"/>
</dbReference>
<reference evidence="2 3" key="1">
    <citation type="submission" date="2016-04" db="EMBL/GenBank/DDBJ databases">
        <title>Acidithiobacillus ferrooxidans genome sequencing and assembly.</title>
        <authorList>
            <person name="Zhou Z."/>
        </authorList>
    </citation>
    <scope>NUCLEOTIDE SEQUENCE [LARGE SCALE GENOMIC DNA]</scope>
    <source>
        <strain evidence="2 3">BY0502</strain>
    </source>
</reference>
<evidence type="ECO:0000259" key="1">
    <source>
        <dbReference type="Pfam" id="PF01936"/>
    </source>
</evidence>
<protein>
    <recommendedName>
        <fullName evidence="1">NYN domain-containing protein</fullName>
    </recommendedName>
</protein>
<dbReference type="PANTHER" id="PTHR35458">
    <property type="entry name" value="SLR0755 PROTEIN"/>
    <property type="match status" value="1"/>
</dbReference>
<dbReference type="Proteomes" id="UP000078302">
    <property type="component" value="Unassembled WGS sequence"/>
</dbReference>
<dbReference type="EMBL" id="LVXZ01000020">
    <property type="protein sequence ID" value="OAP93014.1"/>
    <property type="molecule type" value="Genomic_DNA"/>
</dbReference>